<feature type="domain" description="S-adenosylmethionine-dependent methyltransferase" evidence="4">
    <location>
        <begin position="172"/>
        <end position="377"/>
    </location>
</feature>
<dbReference type="GO" id="GO:0008168">
    <property type="term" value="F:methyltransferase activity"/>
    <property type="evidence" value="ECO:0007669"/>
    <property type="project" value="UniProtKB-KW"/>
</dbReference>
<dbReference type="InterPro" id="IPR041532">
    <property type="entry name" value="RlmI-like_PUA"/>
</dbReference>
<reference evidence="6 7" key="1">
    <citation type="submission" date="2020-08" db="EMBL/GenBank/DDBJ databases">
        <title>Genomic Encyclopedia of Type Strains, Phase IV (KMG-IV): sequencing the most valuable type-strain genomes for metagenomic binning, comparative biology and taxonomic classification.</title>
        <authorList>
            <person name="Goeker M."/>
        </authorList>
    </citation>
    <scope>NUCLEOTIDE SEQUENCE [LARGE SCALE GENOMIC DNA]</scope>
    <source>
        <strain evidence="6 7">DSM 15895</strain>
    </source>
</reference>
<proteinExistence type="predicted"/>
<dbReference type="PANTHER" id="PTHR43042">
    <property type="entry name" value="SAM-DEPENDENT METHYLTRANSFERASE"/>
    <property type="match status" value="1"/>
</dbReference>
<evidence type="ECO:0000256" key="1">
    <source>
        <dbReference type="ARBA" id="ARBA00022603"/>
    </source>
</evidence>
<dbReference type="RefSeq" id="WP_135503480.1">
    <property type="nucleotide sequence ID" value="NZ_JACHHE010000008.1"/>
</dbReference>
<dbReference type="InterPro" id="IPR019614">
    <property type="entry name" value="SAM-dep_methyl-trfase"/>
</dbReference>
<dbReference type="InterPro" id="IPR029063">
    <property type="entry name" value="SAM-dependent_MTases_sf"/>
</dbReference>
<dbReference type="CDD" id="cd11572">
    <property type="entry name" value="RlmI_M_like"/>
    <property type="match status" value="1"/>
</dbReference>
<comment type="caution">
    <text evidence="6">The sequence shown here is derived from an EMBL/GenBank/DDBJ whole genome shotgun (WGS) entry which is preliminary data.</text>
</comment>
<dbReference type="Gene3D" id="2.30.130.10">
    <property type="entry name" value="PUA domain"/>
    <property type="match status" value="1"/>
</dbReference>
<dbReference type="GO" id="GO:0003723">
    <property type="term" value="F:RNA binding"/>
    <property type="evidence" value="ECO:0007669"/>
    <property type="project" value="InterPro"/>
</dbReference>
<dbReference type="SUPFAM" id="SSF88697">
    <property type="entry name" value="PUA domain-like"/>
    <property type="match status" value="1"/>
</dbReference>
<dbReference type="PANTHER" id="PTHR43042:SF3">
    <property type="entry name" value="RIBOSOMAL RNA LARGE SUBUNIT METHYLTRANSFERASE YWBD-RELATED"/>
    <property type="match status" value="1"/>
</dbReference>
<dbReference type="EMBL" id="JACHHE010000008">
    <property type="protein sequence ID" value="MBB5181281.1"/>
    <property type="molecule type" value="Genomic_DNA"/>
</dbReference>
<evidence type="ECO:0000256" key="2">
    <source>
        <dbReference type="ARBA" id="ARBA00022679"/>
    </source>
</evidence>
<keyword evidence="1 6" id="KW-0489">Methyltransferase</keyword>
<dbReference type="SUPFAM" id="SSF53335">
    <property type="entry name" value="S-adenosyl-L-methionine-dependent methyltransferases"/>
    <property type="match status" value="1"/>
</dbReference>
<dbReference type="AlphaFoldDB" id="A0A7W8CTE9"/>
<evidence type="ECO:0000313" key="7">
    <source>
        <dbReference type="Proteomes" id="UP000525923"/>
    </source>
</evidence>
<keyword evidence="7" id="KW-1185">Reference proteome</keyword>
<dbReference type="GO" id="GO:0032259">
    <property type="term" value="P:methylation"/>
    <property type="evidence" value="ECO:0007669"/>
    <property type="project" value="UniProtKB-KW"/>
</dbReference>
<dbReference type="Proteomes" id="UP000525923">
    <property type="component" value="Unassembled WGS sequence"/>
</dbReference>
<dbReference type="Pfam" id="PF17785">
    <property type="entry name" value="PUA_3"/>
    <property type="match status" value="1"/>
</dbReference>
<evidence type="ECO:0000256" key="3">
    <source>
        <dbReference type="ARBA" id="ARBA00022691"/>
    </source>
</evidence>
<dbReference type="OrthoDB" id="9805492at2"/>
<dbReference type="Gene3D" id="3.40.50.150">
    <property type="entry name" value="Vaccinia Virus protein VP39"/>
    <property type="match status" value="1"/>
</dbReference>
<sequence>MRQEVTVRVNDKAKAEFQRGYPLIAKEALENADVLETEGTIVNLTDKHDKFLAKGYYGKQNKGYGWVLTRNKDEAIGQGFIERTLAAAIAERKTFYDDPNTTAFRVFNGEGDGFGGLSIDYYGGFYLVSWYSEGVYSFKDEVIAALQNVADCKGVYQKKRFDAKGQYIEEDDFVAGERGEFPLIVKENGINFAIYLNDGAMTGIFLDQRDVRNAIKERYAKGKTVLNTFSYTGAFSVAAALGGAMKTTSVDLAKRSNSKTIEQFSVNGIDYESQDILVMDVFNYFKYAKRKEMKFDLVVLDPPSFARSKKYTFSTSKDYTHLMREAIAITEDKGVIVASTNSASFGMQKFKGFIEKAFKEEDMSYKIVEEFTLPKDFRVRKEFKEGDYLKVLFVKLGKRKNVAES</sequence>
<feature type="domain" description="RlmI-like PUA" evidence="5">
    <location>
        <begin position="7"/>
        <end position="70"/>
    </location>
</feature>
<dbReference type="InterPro" id="IPR015947">
    <property type="entry name" value="PUA-like_sf"/>
</dbReference>
<evidence type="ECO:0000313" key="6">
    <source>
        <dbReference type="EMBL" id="MBB5181281.1"/>
    </source>
</evidence>
<accession>A0A7W8CTE9</accession>
<protein>
    <submittedName>
        <fullName evidence="6">23S rRNA (Cytosine1962-C5)-methyltransferase</fullName>
        <ecNumber evidence="6">2.1.1.191</ecNumber>
    </submittedName>
</protein>
<keyword evidence="2 6" id="KW-0808">Transferase</keyword>
<organism evidence="6 7">
    <name type="scientific">Planococcus koreensis</name>
    <dbReference type="NCBI Taxonomy" id="112331"/>
    <lineage>
        <taxon>Bacteria</taxon>
        <taxon>Bacillati</taxon>
        <taxon>Bacillota</taxon>
        <taxon>Bacilli</taxon>
        <taxon>Bacillales</taxon>
        <taxon>Caryophanaceae</taxon>
        <taxon>Planococcus</taxon>
    </lineage>
</organism>
<evidence type="ECO:0000259" key="5">
    <source>
        <dbReference type="Pfam" id="PF17785"/>
    </source>
</evidence>
<keyword evidence="3" id="KW-0949">S-adenosyl-L-methionine</keyword>
<gene>
    <name evidence="6" type="ORF">HNQ44_002746</name>
</gene>
<name>A0A7W8CTE9_9BACL</name>
<evidence type="ECO:0000259" key="4">
    <source>
        <dbReference type="Pfam" id="PF10672"/>
    </source>
</evidence>
<dbReference type="Pfam" id="PF10672">
    <property type="entry name" value="Methyltrans_SAM"/>
    <property type="match status" value="1"/>
</dbReference>
<dbReference type="InterPro" id="IPR036974">
    <property type="entry name" value="PUA_sf"/>
</dbReference>
<dbReference type="Gene3D" id="3.30.750.80">
    <property type="entry name" value="RNA methyltransferase domain (HRMD) like"/>
    <property type="match status" value="1"/>
</dbReference>
<dbReference type="EC" id="2.1.1.191" evidence="6"/>